<protein>
    <submittedName>
        <fullName evidence="1">Uncharacterized protein</fullName>
    </submittedName>
</protein>
<dbReference type="EMBL" id="JACHDD010000035">
    <property type="protein sequence ID" value="MBB5429618.1"/>
    <property type="molecule type" value="Genomic_DNA"/>
</dbReference>
<evidence type="ECO:0000313" key="2">
    <source>
        <dbReference type="Proteomes" id="UP000592780"/>
    </source>
</evidence>
<evidence type="ECO:0000313" key="1">
    <source>
        <dbReference type="EMBL" id="MBB5429618.1"/>
    </source>
</evidence>
<dbReference type="Proteomes" id="UP000592780">
    <property type="component" value="Unassembled WGS sequence"/>
</dbReference>
<name>A0A7W8QH01_PARAM</name>
<sequence length="188" mass="21349">MQKASPSRGCSTAPILGYRLACVLFLSHRNDVAQVLRDDRLTPIKNPRICVSHLASMWLVPLSSAYATANKPWYLLCRKGDGLVLGKVFCLHFLSARSPSGSVRQPDVPAQHDTCRNINDCWLSRRIYAEESNRMNDERDRKTTRRGHGKWQFPMSRSESFDRWGSVRRRMELRGILSAVDGWGCVAA</sequence>
<keyword evidence="2" id="KW-1185">Reference proteome</keyword>
<accession>A0A7W8QH01</accession>
<dbReference type="AlphaFoldDB" id="A0A7W8QH01"/>
<proteinExistence type="predicted"/>
<reference evidence="1 2" key="1">
    <citation type="submission" date="2020-08" db="EMBL/GenBank/DDBJ databases">
        <title>Genomic Encyclopedia of Type Strains, Phase IV (KMG-V): Genome sequencing to study the core and pangenomes of soil and plant-associated prokaryotes.</title>
        <authorList>
            <person name="Whitman W."/>
        </authorList>
    </citation>
    <scope>NUCLEOTIDE SEQUENCE [LARGE SCALE GENOMIC DNA]</scope>
    <source>
        <strain evidence="1 2">JPY158</strain>
    </source>
</reference>
<organism evidence="1 2">
    <name type="scientific">Paraburkholderia atlantica</name>
    <dbReference type="NCBI Taxonomy" id="2654982"/>
    <lineage>
        <taxon>Bacteria</taxon>
        <taxon>Pseudomonadati</taxon>
        <taxon>Pseudomonadota</taxon>
        <taxon>Betaproteobacteria</taxon>
        <taxon>Burkholderiales</taxon>
        <taxon>Burkholderiaceae</taxon>
        <taxon>Paraburkholderia</taxon>
    </lineage>
</organism>
<comment type="caution">
    <text evidence="1">The sequence shown here is derived from an EMBL/GenBank/DDBJ whole genome shotgun (WGS) entry which is preliminary data.</text>
</comment>
<gene>
    <name evidence="1" type="ORF">HDG40_007816</name>
</gene>